<comment type="catalytic activity">
    <reaction evidence="12">
        <text>2 hydrogencarbonate(out) + Na(+)(out) = 2 hydrogencarbonate(in) + Na(+)(in)</text>
        <dbReference type="Rhea" id="RHEA:72215"/>
        <dbReference type="ChEBI" id="CHEBI:17544"/>
        <dbReference type="ChEBI" id="CHEBI:29101"/>
    </reaction>
</comment>
<evidence type="ECO:0000256" key="10">
    <source>
        <dbReference type="ARBA" id="ARBA00023201"/>
    </source>
</evidence>
<dbReference type="Pfam" id="PF00955">
    <property type="entry name" value="HCO3_cotransp"/>
    <property type="match status" value="1"/>
</dbReference>
<keyword evidence="18" id="KW-1185">Reference proteome</keyword>
<keyword evidence="10" id="KW-0739">Sodium transport</keyword>
<evidence type="ECO:0000313" key="17">
    <source>
        <dbReference type="Ensembl" id="ENSSTUP00000057043.1"/>
    </source>
</evidence>
<dbReference type="AlphaFoldDB" id="A0A674ACQ3"/>
<dbReference type="FunFam" id="3.40.930.10:FF:000002">
    <property type="entry name" value="Anion exchange protein"/>
    <property type="match status" value="1"/>
</dbReference>
<evidence type="ECO:0000256" key="3">
    <source>
        <dbReference type="ARBA" id="ARBA00022448"/>
    </source>
</evidence>
<dbReference type="PRINTS" id="PR01231">
    <property type="entry name" value="HCO3TRNSPORT"/>
</dbReference>
<evidence type="ECO:0000256" key="7">
    <source>
        <dbReference type="ARBA" id="ARBA00023053"/>
    </source>
</evidence>
<dbReference type="GO" id="GO:0008509">
    <property type="term" value="F:monoatomic anion transmembrane transporter activity"/>
    <property type="evidence" value="ECO:0007669"/>
    <property type="project" value="InterPro"/>
</dbReference>
<keyword evidence="9 13" id="KW-0472">Membrane</keyword>
<dbReference type="FunFam" id="1.10.287.570:FF:000001">
    <property type="entry name" value="Anion exchange protein"/>
    <property type="match status" value="1"/>
</dbReference>
<comment type="caution">
    <text evidence="13">Lacks conserved residue(s) required for the propagation of feature annotation.</text>
</comment>
<dbReference type="Ensembl" id="ENSSTUT00000059787.1">
    <property type="protein sequence ID" value="ENSSTUP00000057043.1"/>
    <property type="gene ID" value="ENSSTUG00000023622.1"/>
</dbReference>
<dbReference type="InterPro" id="IPR003024">
    <property type="entry name" value="Na/HCO3_transpt"/>
</dbReference>
<dbReference type="GO" id="GO:0016323">
    <property type="term" value="C:basolateral plasma membrane"/>
    <property type="evidence" value="ECO:0007669"/>
    <property type="project" value="UniProtKB-SubCell"/>
</dbReference>
<sequence length="947" mass="105822">MDTLQHDGDEMEWKESARWVKFEEKVEEGGERWSKPHVSTLTLHSLFELRTCIQTGSVLLDLEGYSLPQIVDDIVDRQVADGLIGPELREKVSFVLLRKHRHQHKKPIHLSLADMGKSNNSPTNPSQSRSMNDISDKPSTDQMKNKFMKKIPRDAEASNVLIGEVDFLDKPFVAFVRLAQATTLGGLTEVPVPTRFLFVLLGPHGKGKSYNEIGRAIATLMVDDLFSDVAYKARDRDDLVAGIDEFLDEVIVLPPGEWDPKIRIEPPKKVPSADMRKSVLNLNELGQVNGTAGGPGGGEDEEMPTPHELGEELQFTGRFCGGLWLDIKRKVPWILSDFSQGFHIQSISAVLFIYLGCITNAITFGGLLGDATDNYQGVMESFLGTALAGTVFCLLGGQPLIILSSTGPILIFEKLLYESNTIDYMELRLWIGLHSCLQCLILVATDASYIIKYITRFTEEGFSSLISFIFISDAIKKMVGSFKYYPINRVFKPDYVTTYRCDCIAPDQAAAMAFNVSVPLADDNMTDLYNLTGLDWSQLSKKECVKYGGALLGNACKYVPDLALISFILFFGTYSMTVSLKKFKTSRYFPTKCRSLVGDFSIIISILVFCGIDYLLGLDTPKLHVPTEVKPTRPDRGWVVMPFGKNPWWVYVASGVPALLVTILIFMDQQISAVIVNRKENKLKKGCGYHLDLFWVGILMAVCSFLGLPWYVAATVISIAHIDSLKMESESSAPGEQPQFLGVREQRLTGILVFVLTGVSIFLAPVLQYIPMPVLYGVFLYMGVASLAGIQFWERIKLYLMPAKHQPDFSFLRHVPLRRVHLFTLVQIICLAVLWTLKSTVAAIIFPVMILGLMVVRKMMDLMFSQHDLAWLDDILPEKDKKKEKDGKKKKDNKRTKAAEPESDEEFLLHADSFPLVSPPPPSATAQKSPPSSSEDTHGHHRPSFST</sequence>
<dbReference type="Gene3D" id="3.40.930.10">
    <property type="entry name" value="Mannitol-specific EII, Chain A"/>
    <property type="match status" value="1"/>
</dbReference>
<dbReference type="NCBIfam" id="TIGR00834">
    <property type="entry name" value="ae"/>
    <property type="match status" value="1"/>
</dbReference>
<evidence type="ECO:0000256" key="5">
    <source>
        <dbReference type="ARBA" id="ARBA00022692"/>
    </source>
</evidence>
<reference evidence="17" key="2">
    <citation type="submission" date="2025-09" db="UniProtKB">
        <authorList>
            <consortium name="Ensembl"/>
        </authorList>
    </citation>
    <scope>IDENTIFICATION</scope>
</reference>
<keyword evidence="5 13" id="KW-0812">Transmembrane</keyword>
<evidence type="ECO:0000256" key="8">
    <source>
        <dbReference type="ARBA" id="ARBA00023065"/>
    </source>
</evidence>
<feature type="transmembrane region" description="Helical" evidence="13">
    <location>
        <begin position="558"/>
        <end position="576"/>
    </location>
</feature>
<feature type="region of interest" description="Disordered" evidence="14">
    <location>
        <begin position="108"/>
        <end position="141"/>
    </location>
</feature>
<dbReference type="Gene3D" id="1.10.287.570">
    <property type="entry name" value="Helical hairpin bin"/>
    <property type="match status" value="1"/>
</dbReference>
<evidence type="ECO:0000256" key="13">
    <source>
        <dbReference type="RuleBase" id="RU362035"/>
    </source>
</evidence>
<feature type="transmembrane region" description="Helical" evidence="13">
    <location>
        <begin position="688"/>
        <end position="712"/>
    </location>
</feature>
<feature type="domain" description="Bicarbonate transporter-like transmembrane" evidence="15">
    <location>
        <begin position="318"/>
        <end position="876"/>
    </location>
</feature>
<evidence type="ECO:0000256" key="11">
    <source>
        <dbReference type="ARBA" id="ARBA00035820"/>
    </source>
</evidence>
<keyword evidence="3 13" id="KW-0813">Transport</keyword>
<keyword evidence="7" id="KW-0915">Sodium</keyword>
<feature type="transmembrane region" description="Helical" evidence="13">
    <location>
        <begin position="596"/>
        <end position="616"/>
    </location>
</feature>
<evidence type="ECO:0000256" key="2">
    <source>
        <dbReference type="ARBA" id="ARBA00010993"/>
    </source>
</evidence>
<name>A0A674ACQ3_SALTR</name>
<evidence type="ECO:0000313" key="18">
    <source>
        <dbReference type="Proteomes" id="UP000472277"/>
    </source>
</evidence>
<proteinExistence type="inferred from homology"/>
<dbReference type="InterPro" id="IPR003020">
    <property type="entry name" value="HCO3_transpt_euk"/>
</dbReference>
<dbReference type="GeneTree" id="ENSGT00940000157488"/>
<dbReference type="SUPFAM" id="SSF55804">
    <property type="entry name" value="Phoshotransferase/anion transport protein"/>
    <property type="match status" value="1"/>
</dbReference>
<evidence type="ECO:0000256" key="12">
    <source>
        <dbReference type="ARBA" id="ARBA00036309"/>
    </source>
</evidence>
<accession>A0A674ACQ3</accession>
<feature type="transmembrane region" description="Helical" evidence="13">
    <location>
        <begin position="648"/>
        <end position="667"/>
    </location>
</feature>
<keyword evidence="6 13" id="KW-1133">Transmembrane helix</keyword>
<evidence type="ECO:0000256" key="4">
    <source>
        <dbReference type="ARBA" id="ARBA00022475"/>
    </source>
</evidence>
<evidence type="ECO:0000256" key="6">
    <source>
        <dbReference type="ARBA" id="ARBA00022989"/>
    </source>
</evidence>
<feature type="transmembrane region" description="Helical" evidence="13">
    <location>
        <begin position="825"/>
        <end position="856"/>
    </location>
</feature>
<organism evidence="17 18">
    <name type="scientific">Salmo trutta</name>
    <name type="common">Brown trout</name>
    <dbReference type="NCBI Taxonomy" id="8032"/>
    <lineage>
        <taxon>Eukaryota</taxon>
        <taxon>Metazoa</taxon>
        <taxon>Chordata</taxon>
        <taxon>Craniata</taxon>
        <taxon>Vertebrata</taxon>
        <taxon>Euteleostomi</taxon>
        <taxon>Actinopterygii</taxon>
        <taxon>Neopterygii</taxon>
        <taxon>Teleostei</taxon>
        <taxon>Protacanthopterygii</taxon>
        <taxon>Salmoniformes</taxon>
        <taxon>Salmonidae</taxon>
        <taxon>Salmoninae</taxon>
        <taxon>Salmo</taxon>
    </lineage>
</organism>
<dbReference type="Proteomes" id="UP000472277">
    <property type="component" value="Chromosome 12"/>
</dbReference>
<evidence type="ECO:0000256" key="9">
    <source>
        <dbReference type="ARBA" id="ARBA00023136"/>
    </source>
</evidence>
<dbReference type="PANTHER" id="PTHR11453">
    <property type="entry name" value="ANION EXCHANGE PROTEIN"/>
    <property type="match status" value="1"/>
</dbReference>
<evidence type="ECO:0000256" key="14">
    <source>
        <dbReference type="SAM" id="MobiDB-lite"/>
    </source>
</evidence>
<comment type="subcellular location">
    <subcellularLocation>
        <location evidence="1">Basolateral cell membrane</location>
        <topology evidence="1">Multi-pass membrane protein</topology>
    </subcellularLocation>
    <subcellularLocation>
        <location evidence="13">Membrane</location>
        <topology evidence="13">Multi-pass membrane protein</topology>
    </subcellularLocation>
</comment>
<gene>
    <name evidence="17" type="primary">SLC4A5</name>
    <name evidence="17" type="synonym">LOC115203874</name>
</gene>
<feature type="transmembrane region" description="Helical" evidence="13">
    <location>
        <begin position="347"/>
        <end position="369"/>
    </location>
</feature>
<feature type="transmembrane region" description="Helical" evidence="13">
    <location>
        <begin position="748"/>
        <end position="767"/>
    </location>
</feature>
<dbReference type="InterPro" id="IPR013769">
    <property type="entry name" value="Band3_cytoplasmic_dom"/>
</dbReference>
<keyword evidence="4" id="KW-1003">Cell membrane</keyword>
<dbReference type="PRINTS" id="PR01232">
    <property type="entry name" value="NAHCO3TRSPRT"/>
</dbReference>
<dbReference type="InterPro" id="IPR011531">
    <property type="entry name" value="HCO3_transpt-like_TM_dom"/>
</dbReference>
<dbReference type="GO" id="GO:0005452">
    <property type="term" value="F:solute:inorganic anion antiporter activity"/>
    <property type="evidence" value="ECO:0007669"/>
    <property type="project" value="InterPro"/>
</dbReference>
<dbReference type="GO" id="GO:0008510">
    <property type="term" value="F:sodium:bicarbonate symporter activity"/>
    <property type="evidence" value="ECO:0007669"/>
    <property type="project" value="TreeGrafter"/>
</dbReference>
<evidence type="ECO:0000256" key="1">
    <source>
        <dbReference type="ARBA" id="ARBA00004554"/>
    </source>
</evidence>
<feature type="transmembrane region" description="Helical" evidence="13">
    <location>
        <begin position="381"/>
        <end position="411"/>
    </location>
</feature>
<feature type="domain" description="Band 3 cytoplasmic" evidence="16">
    <location>
        <begin position="1"/>
        <end position="260"/>
    </location>
</feature>
<dbReference type="GO" id="GO:0051453">
    <property type="term" value="P:regulation of intracellular pH"/>
    <property type="evidence" value="ECO:0007669"/>
    <property type="project" value="TreeGrafter"/>
</dbReference>
<comment type="catalytic activity">
    <reaction evidence="11">
        <text>3 hydrogencarbonate(out) + Na(+)(out) = 3 hydrogencarbonate(in) + Na(+)(in)</text>
        <dbReference type="Rhea" id="RHEA:72219"/>
        <dbReference type="ChEBI" id="CHEBI:17544"/>
        <dbReference type="ChEBI" id="CHEBI:29101"/>
    </reaction>
</comment>
<reference evidence="17" key="1">
    <citation type="submission" date="2025-08" db="UniProtKB">
        <authorList>
            <consortium name="Ensembl"/>
        </authorList>
    </citation>
    <scope>IDENTIFICATION</scope>
</reference>
<keyword evidence="8 13" id="KW-0406">Ion transport</keyword>
<evidence type="ECO:0000259" key="15">
    <source>
        <dbReference type="Pfam" id="PF00955"/>
    </source>
</evidence>
<feature type="compositionally biased region" description="Basic and acidic residues" evidence="14">
    <location>
        <begin position="881"/>
        <end position="900"/>
    </location>
</feature>
<feature type="compositionally biased region" description="Polar residues" evidence="14">
    <location>
        <begin position="117"/>
        <end position="133"/>
    </location>
</feature>
<dbReference type="PANTHER" id="PTHR11453:SF20">
    <property type="entry name" value="ELECTROGENIC SODIUM BICARBONATE COTRANSPORTER 4"/>
    <property type="match status" value="1"/>
</dbReference>
<dbReference type="InterPro" id="IPR016152">
    <property type="entry name" value="PTrfase/Anion_transptr"/>
</dbReference>
<evidence type="ECO:0000259" key="16">
    <source>
        <dbReference type="Pfam" id="PF07565"/>
    </source>
</evidence>
<feature type="region of interest" description="Disordered" evidence="14">
    <location>
        <begin position="881"/>
        <end position="947"/>
    </location>
</feature>
<comment type="similarity">
    <text evidence="2 13">Belongs to the anion exchanger (TC 2.A.31) family.</text>
</comment>
<dbReference type="Pfam" id="PF07565">
    <property type="entry name" value="Band_3_cyto"/>
    <property type="match status" value="1"/>
</dbReference>
<feature type="compositionally biased region" description="Polar residues" evidence="14">
    <location>
        <begin position="924"/>
        <end position="934"/>
    </location>
</feature>
<protein>
    <recommendedName>
        <fullName evidence="13">Anion exchange protein</fullName>
    </recommendedName>
</protein>
<feature type="transmembrane region" description="Helical" evidence="13">
    <location>
        <begin position="774"/>
        <end position="793"/>
    </location>
</feature>